<proteinExistence type="predicted"/>
<dbReference type="Pfam" id="PF02037">
    <property type="entry name" value="SAP"/>
    <property type="match status" value="1"/>
</dbReference>
<accession>A0A6C0JHW2</accession>
<dbReference type="EMBL" id="MN740409">
    <property type="protein sequence ID" value="QHU05189.1"/>
    <property type="molecule type" value="Genomic_DNA"/>
</dbReference>
<dbReference type="SUPFAM" id="SSF68906">
    <property type="entry name" value="SAP domain"/>
    <property type="match status" value="1"/>
</dbReference>
<dbReference type="AlphaFoldDB" id="A0A6C0JHW2"/>
<name>A0A6C0JHW2_9ZZZZ</name>
<dbReference type="PROSITE" id="PS50800">
    <property type="entry name" value="SAP"/>
    <property type="match status" value="1"/>
</dbReference>
<protein>
    <recommendedName>
        <fullName evidence="1">SAP domain-containing protein</fullName>
    </recommendedName>
</protein>
<evidence type="ECO:0000259" key="1">
    <source>
        <dbReference type="PROSITE" id="PS50800"/>
    </source>
</evidence>
<dbReference type="SMART" id="SM00513">
    <property type="entry name" value="SAP"/>
    <property type="match status" value="1"/>
</dbReference>
<dbReference type="PROSITE" id="PS50096">
    <property type="entry name" value="IQ"/>
    <property type="match status" value="1"/>
</dbReference>
<dbReference type="Gene3D" id="1.10.720.30">
    <property type="entry name" value="SAP domain"/>
    <property type="match status" value="1"/>
</dbReference>
<dbReference type="InterPro" id="IPR036361">
    <property type="entry name" value="SAP_dom_sf"/>
</dbReference>
<organism evidence="2">
    <name type="scientific">viral metagenome</name>
    <dbReference type="NCBI Taxonomy" id="1070528"/>
    <lineage>
        <taxon>unclassified sequences</taxon>
        <taxon>metagenomes</taxon>
        <taxon>organismal metagenomes</taxon>
    </lineage>
</organism>
<sequence length="396" mass="46641">MQDNLINEICEHNIISNEFVPIEKIKETIHKKGSRNIKKKNPIDKKAINYKNYIDNEIILSSYKLPELKSAVKNIRLPVSGKKELLIERLETFFKNTKTAITIQRRFRGWIVRFSIKLRGPALSNRKLCINDTDFVTMEPIREIPHECFYSYKDAKDFMYGFNVVSLMQVLKGKSKIENPYNREKLNGQIIENIKILFGLSCIIYPEFREENEALIQQTYLQRRNVRTPVVRNNDIIGHQVVSQPVNTNQVLDRLVTIRAKPMNDRINELFMEIDSLGNYTQSVWMSSLDVRQYIRLYRILYEIWNYRSNLSREVKLRICPYMSPFDGIFPRVIYHNDLTFNQIQNACVTVFENMVYQGIDEDHRKIGTFHALSGLTMVSDNARQAMPWLYESVAY</sequence>
<feature type="domain" description="SAP" evidence="1">
    <location>
        <begin position="60"/>
        <end position="94"/>
    </location>
</feature>
<reference evidence="2" key="1">
    <citation type="journal article" date="2020" name="Nature">
        <title>Giant virus diversity and host interactions through global metagenomics.</title>
        <authorList>
            <person name="Schulz F."/>
            <person name="Roux S."/>
            <person name="Paez-Espino D."/>
            <person name="Jungbluth S."/>
            <person name="Walsh D.A."/>
            <person name="Denef V.J."/>
            <person name="McMahon K.D."/>
            <person name="Konstantinidis K.T."/>
            <person name="Eloe-Fadrosh E.A."/>
            <person name="Kyrpides N.C."/>
            <person name="Woyke T."/>
        </authorList>
    </citation>
    <scope>NUCLEOTIDE SEQUENCE</scope>
    <source>
        <strain evidence="2">GVMAG-M-3300027708-5</strain>
    </source>
</reference>
<evidence type="ECO:0000313" key="2">
    <source>
        <dbReference type="EMBL" id="QHU05189.1"/>
    </source>
</evidence>
<dbReference type="InterPro" id="IPR003034">
    <property type="entry name" value="SAP_dom"/>
</dbReference>